<reference evidence="1 2" key="1">
    <citation type="submission" date="2021-05" db="EMBL/GenBank/DDBJ databases">
        <authorList>
            <person name="Kumar R."/>
            <person name="Kumar A."/>
            <person name="Mukhia S."/>
        </authorList>
    </citation>
    <scope>NUCLEOTIDE SEQUENCE [LARGE SCALE GENOMIC DNA]</scope>
    <source>
        <strain evidence="1 2">ERMR7:08</strain>
    </source>
</reference>
<evidence type="ECO:0000313" key="2">
    <source>
        <dbReference type="Proteomes" id="UP001212421"/>
    </source>
</evidence>
<keyword evidence="2" id="KW-1185">Reference proteome</keyword>
<organism evidence="1 2">
    <name type="scientific">Cryobacterium breve</name>
    <dbReference type="NCBI Taxonomy" id="1259258"/>
    <lineage>
        <taxon>Bacteria</taxon>
        <taxon>Bacillati</taxon>
        <taxon>Actinomycetota</taxon>
        <taxon>Actinomycetes</taxon>
        <taxon>Micrococcales</taxon>
        <taxon>Microbacteriaceae</taxon>
        <taxon>Cryobacterium</taxon>
    </lineage>
</organism>
<protein>
    <submittedName>
        <fullName evidence="1">Uncharacterized protein</fullName>
    </submittedName>
</protein>
<dbReference type="Proteomes" id="UP001212421">
    <property type="component" value="Chromosome"/>
</dbReference>
<dbReference type="RefSeq" id="WP_281533872.1">
    <property type="nucleotide sequence ID" value="NZ_CP075584.1"/>
</dbReference>
<evidence type="ECO:0000313" key="1">
    <source>
        <dbReference type="EMBL" id="WBM79330.1"/>
    </source>
</evidence>
<proteinExistence type="predicted"/>
<name>A0ABY7NAP0_9MICO</name>
<gene>
    <name evidence="1" type="ORF">KIV56_13040</name>
</gene>
<accession>A0ABY7NAP0</accession>
<sequence length="72" mass="8146">MNQKHANMTDDELLLETDYTSYANSCRDPHITATQDLVECRRQNGHDDTHATRAGIRAIRWHPGTEDLPLAG</sequence>
<dbReference type="EMBL" id="CP075584">
    <property type="protein sequence ID" value="WBM79330.1"/>
    <property type="molecule type" value="Genomic_DNA"/>
</dbReference>